<keyword evidence="5" id="KW-0822">Tryptophan biosynthesis</keyword>
<feature type="domain" description="Tryptophan synthase beta chain-like PALP" evidence="11">
    <location>
        <begin position="138"/>
        <end position="247"/>
    </location>
</feature>
<dbReference type="InterPro" id="IPR036052">
    <property type="entry name" value="TrpB-like_PALP_sf"/>
</dbReference>
<feature type="region of interest" description="Disordered" evidence="10">
    <location>
        <begin position="263"/>
        <end position="295"/>
    </location>
</feature>
<dbReference type="PANTHER" id="PTHR48077">
    <property type="entry name" value="TRYPTOPHAN SYNTHASE-RELATED"/>
    <property type="match status" value="1"/>
</dbReference>
<dbReference type="EMBL" id="CAMAPF010001017">
    <property type="protein sequence ID" value="CAH9139578.1"/>
    <property type="molecule type" value="Genomic_DNA"/>
</dbReference>
<evidence type="ECO:0000313" key="13">
    <source>
        <dbReference type="Proteomes" id="UP001152523"/>
    </source>
</evidence>
<dbReference type="GO" id="GO:0005737">
    <property type="term" value="C:cytoplasm"/>
    <property type="evidence" value="ECO:0007669"/>
    <property type="project" value="TreeGrafter"/>
</dbReference>
<keyword evidence="8" id="KW-0456">Lyase</keyword>
<dbReference type="EC" id="4.2.1.20" evidence="3"/>
<protein>
    <recommendedName>
        <fullName evidence="3">tryptophan synthase</fullName>
        <ecNumber evidence="3">4.2.1.20</ecNumber>
    </recommendedName>
</protein>
<evidence type="ECO:0000256" key="7">
    <source>
        <dbReference type="ARBA" id="ARBA00023141"/>
    </source>
</evidence>
<organism evidence="12 13">
    <name type="scientific">Cuscuta epithymum</name>
    <dbReference type="NCBI Taxonomy" id="186058"/>
    <lineage>
        <taxon>Eukaryota</taxon>
        <taxon>Viridiplantae</taxon>
        <taxon>Streptophyta</taxon>
        <taxon>Embryophyta</taxon>
        <taxon>Tracheophyta</taxon>
        <taxon>Spermatophyta</taxon>
        <taxon>Magnoliopsida</taxon>
        <taxon>eudicotyledons</taxon>
        <taxon>Gunneridae</taxon>
        <taxon>Pentapetalae</taxon>
        <taxon>asterids</taxon>
        <taxon>lamiids</taxon>
        <taxon>Solanales</taxon>
        <taxon>Convolvulaceae</taxon>
        <taxon>Cuscuteae</taxon>
        <taxon>Cuscuta</taxon>
        <taxon>Cuscuta subgen. Cuscuta</taxon>
    </lineage>
</organism>
<dbReference type="GO" id="GO:0004834">
    <property type="term" value="F:tryptophan synthase activity"/>
    <property type="evidence" value="ECO:0007669"/>
    <property type="project" value="UniProtKB-EC"/>
</dbReference>
<comment type="catalytic activity">
    <reaction evidence="9">
        <text>(1S,2R)-1-C-(indol-3-yl)glycerol 3-phosphate + L-serine = D-glyceraldehyde 3-phosphate + L-tryptophan + H2O</text>
        <dbReference type="Rhea" id="RHEA:10532"/>
        <dbReference type="ChEBI" id="CHEBI:15377"/>
        <dbReference type="ChEBI" id="CHEBI:33384"/>
        <dbReference type="ChEBI" id="CHEBI:57912"/>
        <dbReference type="ChEBI" id="CHEBI:58866"/>
        <dbReference type="ChEBI" id="CHEBI:59776"/>
        <dbReference type="EC" id="4.2.1.20"/>
    </reaction>
</comment>
<evidence type="ECO:0000313" key="12">
    <source>
        <dbReference type="EMBL" id="CAH9139578.1"/>
    </source>
</evidence>
<evidence type="ECO:0000256" key="5">
    <source>
        <dbReference type="ARBA" id="ARBA00022822"/>
    </source>
</evidence>
<dbReference type="SUPFAM" id="SSF53686">
    <property type="entry name" value="Tryptophan synthase beta subunit-like PLP-dependent enzymes"/>
    <property type="match status" value="1"/>
</dbReference>
<evidence type="ECO:0000256" key="3">
    <source>
        <dbReference type="ARBA" id="ARBA00012043"/>
    </source>
</evidence>
<evidence type="ECO:0000256" key="2">
    <source>
        <dbReference type="ARBA" id="ARBA00004733"/>
    </source>
</evidence>
<comment type="cofactor">
    <cofactor evidence="1">
        <name>pyridoxal 5'-phosphate</name>
        <dbReference type="ChEBI" id="CHEBI:597326"/>
    </cofactor>
</comment>
<comment type="caution">
    <text evidence="12">The sequence shown here is derived from an EMBL/GenBank/DDBJ whole genome shotgun (WGS) entry which is preliminary data.</text>
</comment>
<reference evidence="12" key="1">
    <citation type="submission" date="2022-07" db="EMBL/GenBank/DDBJ databases">
        <authorList>
            <person name="Macas J."/>
            <person name="Novak P."/>
            <person name="Neumann P."/>
        </authorList>
    </citation>
    <scope>NUCLEOTIDE SEQUENCE</scope>
</reference>
<dbReference type="Pfam" id="PF00291">
    <property type="entry name" value="PALP"/>
    <property type="match status" value="1"/>
</dbReference>
<dbReference type="InterPro" id="IPR006653">
    <property type="entry name" value="Trp_synth_b_CS"/>
</dbReference>
<dbReference type="PANTHER" id="PTHR48077:SF4">
    <property type="entry name" value="TRYPTOPHAN SYNTHASE"/>
    <property type="match status" value="1"/>
</dbReference>
<dbReference type="Gene3D" id="3.40.50.1100">
    <property type="match status" value="2"/>
</dbReference>
<keyword evidence="4" id="KW-0028">Amino-acid biosynthesis</keyword>
<evidence type="ECO:0000256" key="8">
    <source>
        <dbReference type="ARBA" id="ARBA00023239"/>
    </source>
</evidence>
<evidence type="ECO:0000256" key="9">
    <source>
        <dbReference type="ARBA" id="ARBA00049047"/>
    </source>
</evidence>
<accession>A0AAV0FW39</accession>
<dbReference type="InterPro" id="IPR001926">
    <property type="entry name" value="TrpB-like_PALP"/>
</dbReference>
<sequence length="364" mass="40861">MCSNQVLLPPSTICTFLYQYQEIQAKPRISCCVGAGGVRVATAVARRPSFRHRHLAMRKRTMKTLSNLKPNIRKPIIIAGLSGMGTYYDDGRFGIYGGKFVPETLMASLSKLDHEFNQALRDVHFVKELETALRDYVGRETPLYWAQRLTDHYKSRNNNYKGPDIYLKREDLNHGGAHKINNAIAQAILAKRMGLRSVVSATGTGHHGVATAAACAKLDLVCEIFMGDFDMERNPSNVLLMNHLGAKDKNTLEAGKSLLPTRVPGHLQSPVSAGRRRSPPPRQTGLCYRSDRHRHRHHHRHRRRYGLFHCRFGGTVVPPASSHYFCRSGHFCSRSAIFHSNLACIFADLAVAYTNAKVFIKMPT</sequence>
<dbReference type="InterPro" id="IPR023026">
    <property type="entry name" value="Trp_synth_beta/beta-like"/>
</dbReference>
<dbReference type="Proteomes" id="UP001152523">
    <property type="component" value="Unassembled WGS sequence"/>
</dbReference>
<dbReference type="PROSITE" id="PS00168">
    <property type="entry name" value="TRP_SYNTHASE_BETA"/>
    <property type="match status" value="1"/>
</dbReference>
<keyword evidence="6" id="KW-0663">Pyridoxal phosphate</keyword>
<gene>
    <name evidence="12" type="ORF">CEPIT_LOCUS37689</name>
</gene>
<evidence type="ECO:0000256" key="6">
    <source>
        <dbReference type="ARBA" id="ARBA00022898"/>
    </source>
</evidence>
<name>A0AAV0FW39_9ASTE</name>
<evidence type="ECO:0000259" key="11">
    <source>
        <dbReference type="Pfam" id="PF00291"/>
    </source>
</evidence>
<evidence type="ECO:0000256" key="10">
    <source>
        <dbReference type="SAM" id="MobiDB-lite"/>
    </source>
</evidence>
<comment type="pathway">
    <text evidence="2">Amino-acid biosynthesis; L-tryptophan biosynthesis; L-tryptophan from chorismate: step 5/5.</text>
</comment>
<evidence type="ECO:0000256" key="1">
    <source>
        <dbReference type="ARBA" id="ARBA00001933"/>
    </source>
</evidence>
<keyword evidence="7" id="KW-0057">Aromatic amino acid biosynthesis</keyword>
<proteinExistence type="predicted"/>
<dbReference type="AlphaFoldDB" id="A0AAV0FW39"/>
<evidence type="ECO:0000256" key="4">
    <source>
        <dbReference type="ARBA" id="ARBA00022605"/>
    </source>
</evidence>
<keyword evidence="13" id="KW-1185">Reference proteome</keyword>